<dbReference type="Gene3D" id="3.40.190.10">
    <property type="entry name" value="Periplasmic binding protein-like II"/>
    <property type="match status" value="2"/>
</dbReference>
<comment type="subcellular location">
    <subcellularLocation>
        <location evidence="1">Periplasm</location>
    </subcellularLocation>
</comment>
<dbReference type="GO" id="GO:0030976">
    <property type="term" value="F:thiamine pyrophosphate binding"/>
    <property type="evidence" value="ECO:0007669"/>
    <property type="project" value="TreeGrafter"/>
</dbReference>
<protein>
    <submittedName>
        <fullName evidence="6">ABC transporter substrate-binding protein</fullName>
    </submittedName>
</protein>
<dbReference type="InterPro" id="IPR006311">
    <property type="entry name" value="TAT_signal"/>
</dbReference>
<keyword evidence="4" id="KW-0732">Signal</keyword>
<dbReference type="RefSeq" id="WP_111342419.1">
    <property type="nucleotide sequence ID" value="NZ_QHHQ01000001.1"/>
</dbReference>
<name>A0A8B2NY12_9HYPH</name>
<evidence type="ECO:0000313" key="7">
    <source>
        <dbReference type="Proteomes" id="UP000249590"/>
    </source>
</evidence>
<keyword evidence="3" id="KW-0813">Transport</keyword>
<evidence type="ECO:0000256" key="1">
    <source>
        <dbReference type="ARBA" id="ARBA00004418"/>
    </source>
</evidence>
<dbReference type="GO" id="GO:0030975">
    <property type="term" value="F:thiamine binding"/>
    <property type="evidence" value="ECO:0007669"/>
    <property type="project" value="TreeGrafter"/>
</dbReference>
<dbReference type="InterPro" id="IPR019546">
    <property type="entry name" value="TAT_signal_bac_arc"/>
</dbReference>
<dbReference type="InterPro" id="IPR006059">
    <property type="entry name" value="SBP"/>
</dbReference>
<sequence length="370" mass="40681">MSDPRMLSKLAQIDRLSRRRFLGGAASLAAAAAASGLVLPRRALAADDTVRFCSWGGSLQDLQRQYVLDPFEEASGIKVVEDSLPFPSRIKAMVDSGNLEFDVVETDLLTVYTLEDMGEYFEPIDYSMLSAEALAGIPDELKHEKAVGYFYWSYNIGYRTDKFGGAVPQDWADVWDVDKFPGDRTLTSGSDGQYPNLEFALMADGVAKEDLYPLDVDRAFASLDRIKPHVNKWWSSGSEVVQLFTSGEVTTGSTYSGRILTAKDEGAPVDLNWNQGQASLDYLMIVKGAPMEPAMKLLDALLKVQPQVDIFNAYAGGPANADVLAGLKPGRASVLPSDPANLSKMYVQDSRWWADNFGAVVDRFNEWSLL</sequence>
<comment type="similarity">
    <text evidence="2">Belongs to the bacterial solute-binding protein 1 family.</text>
</comment>
<dbReference type="PANTHER" id="PTHR30006:SF3">
    <property type="entry name" value="THIAMINE-BINDING PERIPLASMIC PROTEIN"/>
    <property type="match status" value="1"/>
</dbReference>
<dbReference type="PROSITE" id="PS51318">
    <property type="entry name" value="TAT"/>
    <property type="match status" value="1"/>
</dbReference>
<keyword evidence="7" id="KW-1185">Reference proteome</keyword>
<dbReference type="NCBIfam" id="TIGR01409">
    <property type="entry name" value="TAT_signal_seq"/>
    <property type="match status" value="1"/>
</dbReference>
<evidence type="ECO:0000313" key="6">
    <source>
        <dbReference type="EMBL" id="RAI03590.1"/>
    </source>
</evidence>
<accession>A0A8B2NY12</accession>
<organism evidence="6 7">
    <name type="scientific">Acuticoccus sediminis</name>
    <dbReference type="NCBI Taxonomy" id="2184697"/>
    <lineage>
        <taxon>Bacteria</taxon>
        <taxon>Pseudomonadati</taxon>
        <taxon>Pseudomonadota</taxon>
        <taxon>Alphaproteobacteria</taxon>
        <taxon>Hyphomicrobiales</taxon>
        <taxon>Amorphaceae</taxon>
        <taxon>Acuticoccus</taxon>
    </lineage>
</organism>
<dbReference type="EMBL" id="QHHQ01000001">
    <property type="protein sequence ID" value="RAI03590.1"/>
    <property type="molecule type" value="Genomic_DNA"/>
</dbReference>
<evidence type="ECO:0000256" key="5">
    <source>
        <dbReference type="ARBA" id="ARBA00022764"/>
    </source>
</evidence>
<proteinExistence type="inferred from homology"/>
<dbReference type="SUPFAM" id="SSF53850">
    <property type="entry name" value="Periplasmic binding protein-like II"/>
    <property type="match status" value="1"/>
</dbReference>
<reference evidence="6 7" key="1">
    <citation type="submission" date="2018-05" db="EMBL/GenBank/DDBJ databases">
        <title>Acuticoccus sediminis sp. nov., isolated from deep-sea sediment of Indian Ocean.</title>
        <authorList>
            <person name="Liu X."/>
            <person name="Lai Q."/>
            <person name="Du Y."/>
            <person name="Sun F."/>
            <person name="Zhang X."/>
            <person name="Wang S."/>
            <person name="Shao Z."/>
        </authorList>
    </citation>
    <scope>NUCLEOTIDE SEQUENCE [LARGE SCALE GENOMIC DNA]</scope>
    <source>
        <strain evidence="6 7">PTG4-2</strain>
    </source>
</reference>
<evidence type="ECO:0000256" key="4">
    <source>
        <dbReference type="ARBA" id="ARBA00022729"/>
    </source>
</evidence>
<dbReference type="CDD" id="cd13589">
    <property type="entry name" value="PBP2_polyamine_RpCGA009"/>
    <property type="match status" value="1"/>
</dbReference>
<evidence type="ECO:0000256" key="3">
    <source>
        <dbReference type="ARBA" id="ARBA00022448"/>
    </source>
</evidence>
<dbReference type="Pfam" id="PF13416">
    <property type="entry name" value="SBP_bac_8"/>
    <property type="match status" value="1"/>
</dbReference>
<dbReference type="AlphaFoldDB" id="A0A8B2NY12"/>
<dbReference type="OrthoDB" id="9815444at2"/>
<keyword evidence="5" id="KW-0574">Periplasm</keyword>
<comment type="caution">
    <text evidence="6">The sequence shown here is derived from an EMBL/GenBank/DDBJ whole genome shotgun (WGS) entry which is preliminary data.</text>
</comment>
<evidence type="ECO:0000256" key="2">
    <source>
        <dbReference type="ARBA" id="ARBA00008520"/>
    </source>
</evidence>
<dbReference type="PANTHER" id="PTHR30006">
    <property type="entry name" value="THIAMINE-BINDING PERIPLASMIC PROTEIN-RELATED"/>
    <property type="match status" value="1"/>
</dbReference>
<dbReference type="GO" id="GO:0015888">
    <property type="term" value="P:thiamine transport"/>
    <property type="evidence" value="ECO:0007669"/>
    <property type="project" value="TreeGrafter"/>
</dbReference>
<gene>
    <name evidence="6" type="ORF">DLJ53_03620</name>
</gene>
<dbReference type="Proteomes" id="UP000249590">
    <property type="component" value="Unassembled WGS sequence"/>
</dbReference>
<dbReference type="GO" id="GO:0030288">
    <property type="term" value="C:outer membrane-bounded periplasmic space"/>
    <property type="evidence" value="ECO:0007669"/>
    <property type="project" value="TreeGrafter"/>
</dbReference>